<evidence type="ECO:0000256" key="3">
    <source>
        <dbReference type="SAM" id="SignalP"/>
    </source>
</evidence>
<dbReference type="AlphaFoldDB" id="A0A0A1T8R9"/>
<feature type="transmembrane region" description="Helical" evidence="2">
    <location>
        <begin position="226"/>
        <end position="250"/>
    </location>
</feature>
<dbReference type="EMBL" id="CDHN01000001">
    <property type="protein sequence ID" value="CEJ82647.1"/>
    <property type="molecule type" value="Genomic_DNA"/>
</dbReference>
<sequence length="447" mass="46762">MRILSALAVILLAGASRAAGEDATKPSQASSPQDAAWPKETKGASQQKPANIREYSPRPTEGPKAVFGRMELNARLEGYTLDAGVCGYQADSSSFGRQVGCYNPVWTCSYRPDGFAGCCPPGQDCSAINTACVEGTAAKSCGPDSQTLCCVESASNKCFTWDVGITGVGGKATKRYTLYDCAPTAGSRTLVDYDPVWSKTHFSMTGNPTIAPTTSPDSGGGSSTNIGAIVGGAVGGLAALTILTVGICCFRRRRTRGAASTATKSEFGAQGTRQIHLQQPQRYHAVPQRLTFNTSPFGDSGQTSQGPVPVRKDISPLASQHSLSSHGTPNYTNTNRYESLTYGPTHTSTVSHTRYESLGQTTMTSTSTANHNRYGSVGQASTSTTAGPSTSAHISASAPAPSVASSDHQPTPSDIPPTPPPKRPMFARLAELPDHQVGSESNRAELS</sequence>
<feature type="compositionally biased region" description="Low complexity" evidence="1">
    <location>
        <begin position="380"/>
        <end position="412"/>
    </location>
</feature>
<dbReference type="HOGENOM" id="CLU_612787_0_0_1"/>
<dbReference type="Proteomes" id="UP000039046">
    <property type="component" value="Unassembled WGS sequence"/>
</dbReference>
<proteinExistence type="predicted"/>
<evidence type="ECO:0000256" key="2">
    <source>
        <dbReference type="SAM" id="Phobius"/>
    </source>
</evidence>
<evidence type="ECO:0000256" key="1">
    <source>
        <dbReference type="SAM" id="MobiDB-lite"/>
    </source>
</evidence>
<feature type="compositionally biased region" description="Pro residues" evidence="1">
    <location>
        <begin position="413"/>
        <end position="423"/>
    </location>
</feature>
<keyword evidence="3" id="KW-0732">Signal</keyword>
<protein>
    <submittedName>
        <fullName evidence="4">Uncharacterized protein</fullName>
    </submittedName>
</protein>
<keyword evidence="2" id="KW-1133">Transmembrane helix</keyword>
<feature type="compositionally biased region" description="Polar residues" evidence="1">
    <location>
        <begin position="317"/>
        <end position="373"/>
    </location>
</feature>
<keyword evidence="5" id="KW-1185">Reference proteome</keyword>
<accession>A0A0A1T8R9</accession>
<keyword evidence="2" id="KW-0812">Transmembrane</keyword>
<feature type="compositionally biased region" description="Polar residues" evidence="1">
    <location>
        <begin position="271"/>
        <end position="281"/>
    </location>
</feature>
<evidence type="ECO:0000313" key="4">
    <source>
        <dbReference type="EMBL" id="CEJ82647.1"/>
    </source>
</evidence>
<name>A0A0A1T8R9_9HYPO</name>
<dbReference type="STRING" id="1531966.A0A0A1T8R9"/>
<feature type="chain" id="PRO_5001979427" evidence="3">
    <location>
        <begin position="21"/>
        <end position="447"/>
    </location>
</feature>
<organism evidence="4 5">
    <name type="scientific">[Torrubiella] hemipterigena</name>
    <dbReference type="NCBI Taxonomy" id="1531966"/>
    <lineage>
        <taxon>Eukaryota</taxon>
        <taxon>Fungi</taxon>
        <taxon>Dikarya</taxon>
        <taxon>Ascomycota</taxon>
        <taxon>Pezizomycotina</taxon>
        <taxon>Sordariomycetes</taxon>
        <taxon>Hypocreomycetidae</taxon>
        <taxon>Hypocreales</taxon>
        <taxon>Clavicipitaceae</taxon>
        <taxon>Clavicipitaceae incertae sedis</taxon>
        <taxon>'Torrubiella' clade</taxon>
    </lineage>
</organism>
<reference evidence="4 5" key="1">
    <citation type="journal article" date="2015" name="Genome Announc.">
        <title>Draft Genome Sequence and Gene Annotation of the Entomopathogenic Fungus Verticillium hemipterigenum.</title>
        <authorList>
            <person name="Horn F."/>
            <person name="Habel A."/>
            <person name="Scharf D.H."/>
            <person name="Dworschak J."/>
            <person name="Brakhage A.A."/>
            <person name="Guthke R."/>
            <person name="Hertweck C."/>
            <person name="Linde J."/>
        </authorList>
    </citation>
    <scope>NUCLEOTIDE SEQUENCE [LARGE SCALE GENOMIC DNA]</scope>
</reference>
<feature type="compositionally biased region" description="Polar residues" evidence="1">
    <location>
        <begin position="290"/>
        <end position="306"/>
    </location>
</feature>
<feature type="signal peptide" evidence="3">
    <location>
        <begin position="1"/>
        <end position="20"/>
    </location>
</feature>
<feature type="region of interest" description="Disordered" evidence="1">
    <location>
        <begin position="259"/>
        <end position="447"/>
    </location>
</feature>
<evidence type="ECO:0000313" key="5">
    <source>
        <dbReference type="Proteomes" id="UP000039046"/>
    </source>
</evidence>
<gene>
    <name evidence="4" type="ORF">VHEMI02696</name>
</gene>
<feature type="region of interest" description="Disordered" evidence="1">
    <location>
        <begin position="18"/>
        <end position="64"/>
    </location>
</feature>
<keyword evidence="2" id="KW-0472">Membrane</keyword>